<evidence type="ECO:0000256" key="1">
    <source>
        <dbReference type="SAM" id="MobiDB-lite"/>
    </source>
</evidence>
<dbReference type="Proteomes" id="UP001221142">
    <property type="component" value="Unassembled WGS sequence"/>
</dbReference>
<evidence type="ECO:0000313" key="2">
    <source>
        <dbReference type="EMBL" id="KAJ7603418.1"/>
    </source>
</evidence>
<dbReference type="AlphaFoldDB" id="A0AAD7AXM0"/>
<keyword evidence="3" id="KW-1185">Reference proteome</keyword>
<reference evidence="2" key="1">
    <citation type="submission" date="2023-03" db="EMBL/GenBank/DDBJ databases">
        <title>Massive genome expansion in bonnet fungi (Mycena s.s.) driven by repeated elements and novel gene families across ecological guilds.</title>
        <authorList>
            <consortium name="Lawrence Berkeley National Laboratory"/>
            <person name="Harder C.B."/>
            <person name="Miyauchi S."/>
            <person name="Viragh M."/>
            <person name="Kuo A."/>
            <person name="Thoen E."/>
            <person name="Andreopoulos B."/>
            <person name="Lu D."/>
            <person name="Skrede I."/>
            <person name="Drula E."/>
            <person name="Henrissat B."/>
            <person name="Morin E."/>
            <person name="Kohler A."/>
            <person name="Barry K."/>
            <person name="LaButti K."/>
            <person name="Morin E."/>
            <person name="Salamov A."/>
            <person name="Lipzen A."/>
            <person name="Mereny Z."/>
            <person name="Hegedus B."/>
            <person name="Baldrian P."/>
            <person name="Stursova M."/>
            <person name="Weitz H."/>
            <person name="Taylor A."/>
            <person name="Grigoriev I.V."/>
            <person name="Nagy L.G."/>
            <person name="Martin F."/>
            <person name="Kauserud H."/>
        </authorList>
    </citation>
    <scope>NUCLEOTIDE SEQUENCE</scope>
    <source>
        <strain evidence="2">9284</strain>
    </source>
</reference>
<gene>
    <name evidence="2" type="ORF">FB45DRAFT_120109</name>
</gene>
<protein>
    <submittedName>
        <fullName evidence="2">Uncharacterized protein</fullName>
    </submittedName>
</protein>
<sequence>MMVPRLRTILTRCWDGWVLSSDGCARQSCRCPPRKPTDADASTIPESWVTRQRVSPLLPILPSLTDPSLPILSRNSRDSHGGLSSDCCTATAKYVLCQKFRERRSLRYKNRALFRSTVRTLYIQSTPCLLYPAALPPSPPRAQTLRLLLSPPHGRKIPKPRLRASNLALDSPAGRLRTLDRRLPQCQQPQPARQACRRVPRIFNPRLRTSSWSTGSAAPCPAPFQNRKPGVQTRALRLRSHRANIVLRCRKPRYATSRGVRRR</sequence>
<evidence type="ECO:0000313" key="3">
    <source>
        <dbReference type="Proteomes" id="UP001221142"/>
    </source>
</evidence>
<organism evidence="2 3">
    <name type="scientific">Roridomyces roridus</name>
    <dbReference type="NCBI Taxonomy" id="1738132"/>
    <lineage>
        <taxon>Eukaryota</taxon>
        <taxon>Fungi</taxon>
        <taxon>Dikarya</taxon>
        <taxon>Basidiomycota</taxon>
        <taxon>Agaricomycotina</taxon>
        <taxon>Agaricomycetes</taxon>
        <taxon>Agaricomycetidae</taxon>
        <taxon>Agaricales</taxon>
        <taxon>Marasmiineae</taxon>
        <taxon>Mycenaceae</taxon>
        <taxon>Roridomyces</taxon>
    </lineage>
</organism>
<accession>A0AAD7AXM0</accession>
<name>A0AAD7AXM0_9AGAR</name>
<feature type="region of interest" description="Disordered" evidence="1">
    <location>
        <begin position="208"/>
        <end position="228"/>
    </location>
</feature>
<proteinExistence type="predicted"/>
<comment type="caution">
    <text evidence="2">The sequence shown here is derived from an EMBL/GenBank/DDBJ whole genome shotgun (WGS) entry which is preliminary data.</text>
</comment>
<dbReference type="EMBL" id="JARKIF010000146">
    <property type="protein sequence ID" value="KAJ7603418.1"/>
    <property type="molecule type" value="Genomic_DNA"/>
</dbReference>